<reference evidence="3 4" key="1">
    <citation type="submission" date="2019-09" db="EMBL/GenBank/DDBJ databases">
        <title>Genome sequence and assembly of Adhaeribacter sp.</title>
        <authorList>
            <person name="Chhetri G."/>
        </authorList>
    </citation>
    <scope>NUCLEOTIDE SEQUENCE [LARGE SCALE GENOMIC DNA]</scope>
    <source>
        <strain evidence="3 4">DK36</strain>
    </source>
</reference>
<comment type="caution">
    <text evidence="3">The sequence shown here is derived from an EMBL/GenBank/DDBJ whole genome shotgun (WGS) entry which is preliminary data.</text>
</comment>
<dbReference type="Proteomes" id="UP000323426">
    <property type="component" value="Unassembled WGS sequence"/>
</dbReference>
<name>A0A5M6DFS5_9BACT</name>
<feature type="chain" id="PRO_5024397143" evidence="1">
    <location>
        <begin position="23"/>
        <end position="146"/>
    </location>
</feature>
<sequence length="146" mass="15644">MKNLFAAIIVALTVSTTSVSFAATPQNIAKDHAAQVAPASATVVQVLMSKLDVVVGEAASPKTIIRLINASGTTIATKKVPQKETATRVRFDLAELADGMYYVKVWNGQNTQVQKFELKTAAVSMTAYQKLAIIQKPTVIQNLVVI</sequence>
<evidence type="ECO:0000313" key="3">
    <source>
        <dbReference type="EMBL" id="KAA5546381.1"/>
    </source>
</evidence>
<dbReference type="RefSeq" id="WP_150088430.1">
    <property type="nucleotide sequence ID" value="NZ_VWSF01000007.1"/>
</dbReference>
<dbReference type="AlphaFoldDB" id="A0A5M6DFS5"/>
<keyword evidence="4" id="KW-1185">Reference proteome</keyword>
<dbReference type="EMBL" id="VWSF01000007">
    <property type="protein sequence ID" value="KAA5546381.1"/>
    <property type="molecule type" value="Genomic_DNA"/>
</dbReference>
<organism evidence="3 4">
    <name type="scientific">Adhaeribacter rhizoryzae</name>
    <dbReference type="NCBI Taxonomy" id="2607907"/>
    <lineage>
        <taxon>Bacteria</taxon>
        <taxon>Pseudomonadati</taxon>
        <taxon>Bacteroidota</taxon>
        <taxon>Cytophagia</taxon>
        <taxon>Cytophagales</taxon>
        <taxon>Hymenobacteraceae</taxon>
        <taxon>Adhaeribacter</taxon>
    </lineage>
</organism>
<evidence type="ECO:0000256" key="1">
    <source>
        <dbReference type="SAM" id="SignalP"/>
    </source>
</evidence>
<feature type="domain" description="Secretion system C-terminal sorting" evidence="2">
    <location>
        <begin position="59"/>
        <end position="116"/>
    </location>
</feature>
<accession>A0A5M6DFS5</accession>
<dbReference type="NCBIfam" id="TIGR04183">
    <property type="entry name" value="Por_Secre_tail"/>
    <property type="match status" value="1"/>
</dbReference>
<keyword evidence="1" id="KW-0732">Signal</keyword>
<dbReference type="InterPro" id="IPR026444">
    <property type="entry name" value="Secre_tail"/>
</dbReference>
<dbReference type="Pfam" id="PF18962">
    <property type="entry name" value="Por_Secre_tail"/>
    <property type="match status" value="1"/>
</dbReference>
<feature type="signal peptide" evidence="1">
    <location>
        <begin position="1"/>
        <end position="22"/>
    </location>
</feature>
<evidence type="ECO:0000259" key="2">
    <source>
        <dbReference type="Pfam" id="PF18962"/>
    </source>
</evidence>
<proteinExistence type="predicted"/>
<protein>
    <submittedName>
        <fullName evidence="3">T9SS type A sorting domain-containing protein</fullName>
    </submittedName>
</protein>
<evidence type="ECO:0000313" key="4">
    <source>
        <dbReference type="Proteomes" id="UP000323426"/>
    </source>
</evidence>
<gene>
    <name evidence="3" type="ORF">F0145_10820</name>
</gene>